<keyword evidence="5" id="KW-1185">Reference proteome</keyword>
<evidence type="ECO:0000313" key="4">
    <source>
        <dbReference type="EMBL" id="MFD1736029.1"/>
    </source>
</evidence>
<dbReference type="InterPro" id="IPR018392">
    <property type="entry name" value="LysM"/>
</dbReference>
<dbReference type="InterPro" id="IPR014717">
    <property type="entry name" value="Transl_elong_EF1B/ribsomal_bS6"/>
</dbReference>
<dbReference type="SUPFAM" id="SSF54106">
    <property type="entry name" value="LysM domain"/>
    <property type="match status" value="1"/>
</dbReference>
<gene>
    <name evidence="4" type="ORF">ACFSCX_05575</name>
</gene>
<dbReference type="InterPro" id="IPR036779">
    <property type="entry name" value="LysM_dom_sf"/>
</dbReference>
<sequence>MSFRLSKQNILLLMTIIIIALAGFVNAYLFIMKPVQANVETLQGQLQQEEAMLSTVEASVNNRQEKAYQGTTELQKKLPVDPLLEQFILDLEKAEIVSGSFISTMSFGEKVEDDGGTSLVDEYLKEAEKAKEENADLTDIGSNDDNEDGEKTSPETSTDLPMPEGVQKLSVNLTVESPTYFELEAFIAALENLPRITKIDSLTFAGIKEIVTTENKPEKLTYTLTVSTFYFPKLEELKSQLPPLEVPSPSQKVNPLVPVVPKDETEGSGEDSPVDEGKGTSAQNENEYTEKTKSETNQATEPTSQIENYTLIRHVVQPGETLFRISLKYYKDRSGEQIIKEWNNLTGDQVNAGQVLNIPIKDDDE</sequence>
<dbReference type="Proteomes" id="UP001597214">
    <property type="component" value="Unassembled WGS sequence"/>
</dbReference>
<dbReference type="SMART" id="SM00257">
    <property type="entry name" value="LysM"/>
    <property type="match status" value="1"/>
</dbReference>
<dbReference type="EMBL" id="JBHUEM010000004">
    <property type="protein sequence ID" value="MFD1736029.1"/>
    <property type="molecule type" value="Genomic_DNA"/>
</dbReference>
<dbReference type="Gene3D" id="3.30.70.60">
    <property type="match status" value="1"/>
</dbReference>
<keyword evidence="2" id="KW-0472">Membrane</keyword>
<evidence type="ECO:0000256" key="1">
    <source>
        <dbReference type="SAM" id="MobiDB-lite"/>
    </source>
</evidence>
<feature type="transmembrane region" description="Helical" evidence="2">
    <location>
        <begin position="12"/>
        <end position="31"/>
    </location>
</feature>
<dbReference type="Gene3D" id="3.10.350.10">
    <property type="entry name" value="LysM domain"/>
    <property type="match status" value="1"/>
</dbReference>
<feature type="region of interest" description="Disordered" evidence="1">
    <location>
        <begin position="242"/>
        <end position="305"/>
    </location>
</feature>
<keyword evidence="2" id="KW-0812">Transmembrane</keyword>
<feature type="compositionally biased region" description="Polar residues" evidence="1">
    <location>
        <begin position="295"/>
        <end position="305"/>
    </location>
</feature>
<keyword evidence="2" id="KW-1133">Transmembrane helix</keyword>
<dbReference type="CDD" id="cd00118">
    <property type="entry name" value="LysM"/>
    <property type="match status" value="1"/>
</dbReference>
<accession>A0ABW4LMP3</accession>
<evidence type="ECO:0000256" key="2">
    <source>
        <dbReference type="SAM" id="Phobius"/>
    </source>
</evidence>
<name>A0ABW4LMP3_9BACI</name>
<proteinExistence type="predicted"/>
<protein>
    <submittedName>
        <fullName evidence="4">LysM peptidoglycan-binding domain-containing protein</fullName>
    </submittedName>
</protein>
<feature type="domain" description="LysM" evidence="3">
    <location>
        <begin position="312"/>
        <end position="358"/>
    </location>
</feature>
<feature type="region of interest" description="Disordered" evidence="1">
    <location>
        <begin position="130"/>
        <end position="163"/>
    </location>
</feature>
<reference evidence="5" key="1">
    <citation type="journal article" date="2019" name="Int. J. Syst. Evol. Microbiol.">
        <title>The Global Catalogue of Microorganisms (GCM) 10K type strain sequencing project: providing services to taxonomists for standard genome sequencing and annotation.</title>
        <authorList>
            <consortium name="The Broad Institute Genomics Platform"/>
            <consortium name="The Broad Institute Genome Sequencing Center for Infectious Disease"/>
            <person name="Wu L."/>
            <person name="Ma J."/>
        </authorList>
    </citation>
    <scope>NUCLEOTIDE SEQUENCE [LARGE SCALE GENOMIC DNA]</scope>
    <source>
        <strain evidence="5">CCUG 49339</strain>
    </source>
</reference>
<evidence type="ECO:0000259" key="3">
    <source>
        <dbReference type="PROSITE" id="PS51782"/>
    </source>
</evidence>
<comment type="caution">
    <text evidence="4">The sequence shown here is derived from an EMBL/GenBank/DDBJ whole genome shotgun (WGS) entry which is preliminary data.</text>
</comment>
<dbReference type="Pfam" id="PF01476">
    <property type="entry name" value="LysM"/>
    <property type="match status" value="1"/>
</dbReference>
<dbReference type="PROSITE" id="PS51782">
    <property type="entry name" value="LYSM"/>
    <property type="match status" value="1"/>
</dbReference>
<dbReference type="RefSeq" id="WP_377927165.1">
    <property type="nucleotide sequence ID" value="NZ_JBHUEM010000004.1"/>
</dbReference>
<evidence type="ECO:0000313" key="5">
    <source>
        <dbReference type="Proteomes" id="UP001597214"/>
    </source>
</evidence>
<organism evidence="4 5">
    <name type="scientific">Bacillus salitolerans</name>
    <dbReference type="NCBI Taxonomy" id="1437434"/>
    <lineage>
        <taxon>Bacteria</taxon>
        <taxon>Bacillati</taxon>
        <taxon>Bacillota</taxon>
        <taxon>Bacilli</taxon>
        <taxon>Bacillales</taxon>
        <taxon>Bacillaceae</taxon>
        <taxon>Bacillus</taxon>
    </lineage>
</organism>